<dbReference type="EnsemblPlants" id="Pp3c15_8230V3.3">
    <property type="protein sequence ID" value="Pp3c15_8230V3.3"/>
    <property type="gene ID" value="Pp3c15_8230"/>
</dbReference>
<reference evidence="12" key="3">
    <citation type="submission" date="2020-12" db="UniProtKB">
        <authorList>
            <consortium name="EnsemblPlants"/>
        </authorList>
    </citation>
    <scope>IDENTIFICATION</scope>
</reference>
<dbReference type="FunFam" id="3.30.260.10:FF:000022">
    <property type="entry name" value="T-complex protein 1 subunit eta"/>
    <property type="match status" value="1"/>
</dbReference>
<evidence type="ECO:0000256" key="3">
    <source>
        <dbReference type="ARBA" id="ARBA00022490"/>
    </source>
</evidence>
<keyword evidence="13" id="KW-1185">Reference proteome</keyword>
<dbReference type="EnsemblPlants" id="Pp3c15_8230V3.1">
    <property type="protein sequence ID" value="Pp3c15_8230V3.1"/>
    <property type="gene ID" value="Pp3c15_8230"/>
</dbReference>
<dbReference type="SUPFAM" id="SSF54849">
    <property type="entry name" value="GroEL-intermediate domain like"/>
    <property type="match status" value="1"/>
</dbReference>
<evidence type="ECO:0000313" key="12">
    <source>
        <dbReference type="EnsemblPlants" id="Pp3c15_8230V3.1"/>
    </source>
</evidence>
<keyword evidence="4 8" id="KW-0547">Nucleotide-binding</keyword>
<dbReference type="PaxDb" id="3218-PP1S318_64V6.1"/>
<dbReference type="GO" id="GO:0005832">
    <property type="term" value="C:chaperonin-containing T-complex"/>
    <property type="evidence" value="ECO:0000318"/>
    <property type="project" value="GO_Central"/>
</dbReference>
<dbReference type="Gramene" id="Pp3c15_8230V3.2">
    <property type="protein sequence ID" value="Pp3c15_8230V3.2"/>
    <property type="gene ID" value="Pp3c15_8230"/>
</dbReference>
<feature type="compositionally biased region" description="Gly residues" evidence="10">
    <location>
        <begin position="533"/>
        <end position="552"/>
    </location>
</feature>
<dbReference type="EnsemblPlants" id="Pp3c15_8230V3.2">
    <property type="protein sequence ID" value="Pp3c15_8230V3.2"/>
    <property type="gene ID" value="Pp3c15_8230"/>
</dbReference>
<keyword evidence="5 8" id="KW-0067">ATP-binding</keyword>
<comment type="function">
    <text evidence="7 9">Molecular chaperone; assists the folding of proteins upon ATP hydrolysis. Known to play a role, in vitro, in the folding of actin and tubulin.</text>
</comment>
<dbReference type="InterPro" id="IPR027410">
    <property type="entry name" value="TCP-1-like_intermed_sf"/>
</dbReference>
<dbReference type="GO" id="GO:0051082">
    <property type="term" value="F:unfolded protein binding"/>
    <property type="evidence" value="ECO:0000318"/>
    <property type="project" value="GO_Central"/>
</dbReference>
<dbReference type="InterPro" id="IPR027409">
    <property type="entry name" value="GroEL-like_apical_dom_sf"/>
</dbReference>
<sequence length="558" mass="60308">MQPQIILLKEGTDVSQGKAQLISNINACIAVVDVVRSTLGPRGMDKLVHDDKGTTISNDGATIMKLLDIVHPAAKVLVDIAKSQDSEVGDGTTTVVLLAGEFLREAKPFIEDGVHPQLIIRAFRTAVNLVVKKVKELAVSIEGKSMVEKKNLLEKCAATTLSSKLVGGEKEFFSKIVVDAVTSLGADSRLSMIGIKKVQGGTMRDSFLVNGVAFKKTFSYAGFEQQPKKFDNPKILLLNLELELKSEKENAEVRLSDPTQYQTIVDAEWNIIYEKLDKCVKSGAKIVLSRLAIGDLGTQYFADRDIFCAGRVMEEDLQRVATATGASVQTTVNNVIPDVLGQCELFEERQVGNERFNIFTGCPGGETATIVLRGGADQFIEEAERSLHDAIMIVRRALKNSNVVAGGGAIDMELSRYLRQHARTIAGKSQLFINSYAKALEVIPRQLCDNAGFDATDVLNKLRQKHALASGEGALYGVDINSGGIIDTFSNFVWEPSVVKINALTAATEAACIVLSVDETIKNPKSEAAQGEAMGGRGMGRGMGGMRGGRGGRGMRRR</sequence>
<dbReference type="NCBIfam" id="NF041083">
    <property type="entry name" value="thermosome_beta"/>
    <property type="match status" value="1"/>
</dbReference>
<dbReference type="OMA" id="CVQLSCV"/>
<protein>
    <recommendedName>
        <fullName evidence="9">T-complex protein 1 subunit eta</fullName>
        <shortName evidence="9">TCP-1-eta</shortName>
    </recommendedName>
    <alternativeName>
        <fullName evidence="9">CCT-eta</fullName>
    </alternativeName>
</protein>
<evidence type="ECO:0000256" key="1">
    <source>
        <dbReference type="ARBA" id="ARBA00004496"/>
    </source>
</evidence>
<dbReference type="OrthoDB" id="1935484at2759"/>
<dbReference type="Gramene" id="Pp3c15_8230V3.3">
    <property type="protein sequence ID" value="Pp3c15_8230V3.3"/>
    <property type="gene ID" value="Pp3c15_8230"/>
</dbReference>
<dbReference type="InterPro" id="IPR002423">
    <property type="entry name" value="Cpn60/GroEL/TCP-1"/>
</dbReference>
<dbReference type="PROSITE" id="PS00751">
    <property type="entry name" value="TCP1_2"/>
    <property type="match status" value="1"/>
</dbReference>
<comment type="similarity">
    <text evidence="2 8">Belongs to the TCP-1 chaperonin family.</text>
</comment>
<dbReference type="GO" id="GO:0140662">
    <property type="term" value="F:ATP-dependent protein folding chaperone"/>
    <property type="evidence" value="ECO:0007669"/>
    <property type="project" value="InterPro"/>
</dbReference>
<dbReference type="InterPro" id="IPR017998">
    <property type="entry name" value="Chaperone_TCP-1"/>
</dbReference>
<organism evidence="11">
    <name type="scientific">Physcomitrium patens</name>
    <name type="common">Spreading-leaved earth moss</name>
    <name type="synonym">Physcomitrella patens</name>
    <dbReference type="NCBI Taxonomy" id="3218"/>
    <lineage>
        <taxon>Eukaryota</taxon>
        <taxon>Viridiplantae</taxon>
        <taxon>Streptophyta</taxon>
        <taxon>Embryophyta</taxon>
        <taxon>Bryophyta</taxon>
        <taxon>Bryophytina</taxon>
        <taxon>Bryopsida</taxon>
        <taxon>Funariidae</taxon>
        <taxon>Funariales</taxon>
        <taxon>Funariaceae</taxon>
        <taxon>Physcomitrium</taxon>
    </lineage>
</organism>
<gene>
    <name evidence="12" type="primary">LOC112292904</name>
    <name evidence="11" type="ORF">PHYPA_019499</name>
</gene>
<dbReference type="PRINTS" id="PR00304">
    <property type="entry name" value="TCOMPLEXTCP1"/>
</dbReference>
<dbReference type="PANTHER" id="PTHR11353">
    <property type="entry name" value="CHAPERONIN"/>
    <property type="match status" value="1"/>
</dbReference>
<accession>A9TTY8</accession>
<dbReference type="PROSITE" id="PS00750">
    <property type="entry name" value="TCP1_1"/>
    <property type="match status" value="1"/>
</dbReference>
<name>A9TTY8_PHYPA</name>
<dbReference type="eggNOG" id="KOG0361">
    <property type="taxonomic scope" value="Eukaryota"/>
</dbReference>
<dbReference type="STRING" id="3218.A9TTY8"/>
<dbReference type="AlphaFoldDB" id="A9TTY8"/>
<dbReference type="Gene3D" id="1.10.560.10">
    <property type="entry name" value="GroEL-like equatorial domain"/>
    <property type="match status" value="1"/>
</dbReference>
<dbReference type="InterPro" id="IPR027413">
    <property type="entry name" value="GROEL-like_equatorial_sf"/>
</dbReference>
<dbReference type="Proteomes" id="UP000006727">
    <property type="component" value="Chromosome 15"/>
</dbReference>
<dbReference type="GO" id="GO:0016887">
    <property type="term" value="F:ATP hydrolysis activity"/>
    <property type="evidence" value="ECO:0007669"/>
    <property type="project" value="InterPro"/>
</dbReference>
<dbReference type="GO" id="GO:0005524">
    <property type="term" value="F:ATP binding"/>
    <property type="evidence" value="ECO:0007669"/>
    <property type="project" value="UniProtKB-KW"/>
</dbReference>
<dbReference type="RefSeq" id="XP_024397649.1">
    <property type="nucleotide sequence ID" value="XM_024541881.2"/>
</dbReference>
<reference evidence="11 13" key="2">
    <citation type="journal article" date="2018" name="Plant J.">
        <title>The Physcomitrella patens chromosome-scale assembly reveals moss genome structure and evolution.</title>
        <authorList>
            <person name="Lang D."/>
            <person name="Ullrich K.K."/>
            <person name="Murat F."/>
            <person name="Fuchs J."/>
            <person name="Jenkins J."/>
            <person name="Haas F.B."/>
            <person name="Piednoel M."/>
            <person name="Gundlach H."/>
            <person name="Van Bel M."/>
            <person name="Meyberg R."/>
            <person name="Vives C."/>
            <person name="Morata J."/>
            <person name="Symeonidi A."/>
            <person name="Hiss M."/>
            <person name="Muchero W."/>
            <person name="Kamisugi Y."/>
            <person name="Saleh O."/>
            <person name="Blanc G."/>
            <person name="Decker E.L."/>
            <person name="van Gessel N."/>
            <person name="Grimwood J."/>
            <person name="Hayes R.D."/>
            <person name="Graham S.W."/>
            <person name="Gunter L.E."/>
            <person name="McDaniel S.F."/>
            <person name="Hoernstein S.N.W."/>
            <person name="Larsson A."/>
            <person name="Li F.W."/>
            <person name="Perroud P.F."/>
            <person name="Phillips J."/>
            <person name="Ranjan P."/>
            <person name="Rokshar D.S."/>
            <person name="Rothfels C.J."/>
            <person name="Schneider L."/>
            <person name="Shu S."/>
            <person name="Stevenson D.W."/>
            <person name="Thummler F."/>
            <person name="Tillich M."/>
            <person name="Villarreal Aguilar J.C."/>
            <person name="Widiez T."/>
            <person name="Wong G.K."/>
            <person name="Wymore A."/>
            <person name="Zhang Y."/>
            <person name="Zimmer A.D."/>
            <person name="Quatrano R.S."/>
            <person name="Mayer K.F.X."/>
            <person name="Goodstein D."/>
            <person name="Casacuberta J.M."/>
            <person name="Vandepoele K."/>
            <person name="Reski R."/>
            <person name="Cuming A.C."/>
            <person name="Tuskan G.A."/>
            <person name="Maumus F."/>
            <person name="Salse J."/>
            <person name="Schmutz J."/>
            <person name="Rensing S.A."/>
        </authorList>
    </citation>
    <scope>NUCLEOTIDE SEQUENCE [LARGE SCALE GENOMIC DNA]</scope>
    <source>
        <strain evidence="12 13">cv. Gransden 2004</strain>
    </source>
</reference>
<dbReference type="Gene3D" id="3.50.7.10">
    <property type="entry name" value="GroEL"/>
    <property type="match status" value="1"/>
</dbReference>
<reference evidence="11 13" key="1">
    <citation type="journal article" date="2008" name="Science">
        <title>The Physcomitrella genome reveals evolutionary insights into the conquest of land by plants.</title>
        <authorList>
            <person name="Rensing S."/>
            <person name="Lang D."/>
            <person name="Zimmer A."/>
            <person name="Terry A."/>
            <person name="Salamov A."/>
            <person name="Shapiro H."/>
            <person name="Nishiyama T."/>
            <person name="Perroud P.-F."/>
            <person name="Lindquist E."/>
            <person name="Kamisugi Y."/>
            <person name="Tanahashi T."/>
            <person name="Sakakibara K."/>
            <person name="Fujita T."/>
            <person name="Oishi K."/>
            <person name="Shin-I T."/>
            <person name="Kuroki Y."/>
            <person name="Toyoda A."/>
            <person name="Suzuki Y."/>
            <person name="Hashimoto A."/>
            <person name="Yamaguchi K."/>
            <person name="Sugano A."/>
            <person name="Kohara Y."/>
            <person name="Fujiyama A."/>
            <person name="Anterola A."/>
            <person name="Aoki S."/>
            <person name="Ashton N."/>
            <person name="Barbazuk W.B."/>
            <person name="Barker E."/>
            <person name="Bennetzen J."/>
            <person name="Bezanilla M."/>
            <person name="Blankenship R."/>
            <person name="Cho S.H."/>
            <person name="Dutcher S."/>
            <person name="Estelle M."/>
            <person name="Fawcett J.A."/>
            <person name="Gundlach H."/>
            <person name="Hanada K."/>
            <person name="Heyl A."/>
            <person name="Hicks K.A."/>
            <person name="Hugh J."/>
            <person name="Lohr M."/>
            <person name="Mayer K."/>
            <person name="Melkozernov A."/>
            <person name="Murata T."/>
            <person name="Nelson D."/>
            <person name="Pils B."/>
            <person name="Prigge M."/>
            <person name="Reiss B."/>
            <person name="Renner T."/>
            <person name="Rombauts S."/>
            <person name="Rushton P."/>
            <person name="Sanderfoot A."/>
            <person name="Schween G."/>
            <person name="Shiu S.-H."/>
            <person name="Stueber K."/>
            <person name="Theodoulou F.L."/>
            <person name="Tu H."/>
            <person name="Van de Peer Y."/>
            <person name="Verrier P.J."/>
            <person name="Waters E."/>
            <person name="Wood A."/>
            <person name="Yang L."/>
            <person name="Cove D."/>
            <person name="Cuming A."/>
            <person name="Hasebe M."/>
            <person name="Lucas S."/>
            <person name="Mishler D.B."/>
            <person name="Reski R."/>
            <person name="Grigoriev I."/>
            <person name="Quatrano R.S."/>
            <person name="Boore J.L."/>
        </authorList>
    </citation>
    <scope>NUCLEOTIDE SEQUENCE [LARGE SCALE GENOMIC DNA]</scope>
    <source>
        <strain evidence="12 13">cv. Gransden 2004</strain>
    </source>
</reference>
<dbReference type="InterPro" id="IPR012720">
    <property type="entry name" value="Chap_CCT_eta"/>
</dbReference>
<keyword evidence="6 8" id="KW-0143">Chaperone</keyword>
<dbReference type="Gramene" id="Pp3c15_8230V3.1">
    <property type="protein sequence ID" value="Pp3c15_8230V3.1"/>
    <property type="gene ID" value="Pp3c15_8230"/>
</dbReference>
<dbReference type="FunFam" id="1.10.560.10:FF:000017">
    <property type="entry name" value="T-complex protein 1 subunit eta"/>
    <property type="match status" value="1"/>
</dbReference>
<dbReference type="KEGG" id="ppp:112292904"/>
<dbReference type="NCBIfam" id="NF041082">
    <property type="entry name" value="thermosome_alpha"/>
    <property type="match status" value="1"/>
</dbReference>
<comment type="subcellular location">
    <subcellularLocation>
        <location evidence="1 9">Cytoplasm</location>
    </subcellularLocation>
</comment>
<dbReference type="InterPro" id="IPR002194">
    <property type="entry name" value="Chaperonin_TCP-1_CS"/>
</dbReference>
<dbReference type="NCBIfam" id="TIGR02345">
    <property type="entry name" value="chap_CCT_eta"/>
    <property type="match status" value="1"/>
</dbReference>
<evidence type="ECO:0000256" key="10">
    <source>
        <dbReference type="SAM" id="MobiDB-lite"/>
    </source>
</evidence>
<dbReference type="HOGENOM" id="CLU_008891_7_3_1"/>
<dbReference type="EMBL" id="ABEU02000015">
    <property type="protein sequence ID" value="PNR39221.1"/>
    <property type="molecule type" value="Genomic_DNA"/>
</dbReference>
<dbReference type="RefSeq" id="XP_024397651.1">
    <property type="nucleotide sequence ID" value="XM_024541883.2"/>
</dbReference>
<comment type="subunit">
    <text evidence="9">Heterooligomeric complex that forms two stacked rings.</text>
</comment>
<dbReference type="PROSITE" id="PS00995">
    <property type="entry name" value="TCP1_3"/>
    <property type="match status" value="1"/>
</dbReference>
<evidence type="ECO:0000256" key="5">
    <source>
        <dbReference type="ARBA" id="ARBA00022840"/>
    </source>
</evidence>
<dbReference type="Gene3D" id="3.30.260.10">
    <property type="entry name" value="TCP-1-like chaperonin intermediate domain"/>
    <property type="match status" value="1"/>
</dbReference>
<dbReference type="FunCoup" id="A9TTY8">
    <property type="interactions" value="5064"/>
</dbReference>
<evidence type="ECO:0000256" key="9">
    <source>
        <dbReference type="RuleBase" id="RU365042"/>
    </source>
</evidence>
<dbReference type="GeneID" id="112292904"/>
<dbReference type="InterPro" id="IPR054827">
    <property type="entry name" value="thermosome_alpha"/>
</dbReference>
<dbReference type="RefSeq" id="XP_024397652.1">
    <property type="nucleotide sequence ID" value="XM_024541884.2"/>
</dbReference>
<evidence type="ECO:0000256" key="8">
    <source>
        <dbReference type="RuleBase" id="RU004187"/>
    </source>
</evidence>
<feature type="region of interest" description="Disordered" evidence="10">
    <location>
        <begin position="527"/>
        <end position="558"/>
    </location>
</feature>
<evidence type="ECO:0000256" key="7">
    <source>
        <dbReference type="ARBA" id="ARBA00024677"/>
    </source>
</evidence>
<dbReference type="InterPro" id="IPR053374">
    <property type="entry name" value="TCP-1_chaperonin"/>
</dbReference>
<proteinExistence type="inferred from homology"/>
<dbReference type="Pfam" id="PF00118">
    <property type="entry name" value="Cpn60_TCP1"/>
    <property type="match status" value="1"/>
</dbReference>
<dbReference type="GO" id="GO:0006457">
    <property type="term" value="P:protein folding"/>
    <property type="evidence" value="ECO:0000318"/>
    <property type="project" value="GO_Central"/>
</dbReference>
<dbReference type="CDD" id="cd03340">
    <property type="entry name" value="TCP1_eta"/>
    <property type="match status" value="1"/>
</dbReference>
<dbReference type="FunFam" id="3.50.7.10:FF:000006">
    <property type="entry name" value="T-complex protein 1 subunit eta"/>
    <property type="match status" value="1"/>
</dbReference>
<evidence type="ECO:0000256" key="2">
    <source>
        <dbReference type="ARBA" id="ARBA00008020"/>
    </source>
</evidence>
<evidence type="ECO:0000256" key="4">
    <source>
        <dbReference type="ARBA" id="ARBA00022741"/>
    </source>
</evidence>
<evidence type="ECO:0000313" key="11">
    <source>
        <dbReference type="EMBL" id="PNR39221.1"/>
    </source>
</evidence>
<keyword evidence="3 9" id="KW-0963">Cytoplasm</keyword>
<dbReference type="SUPFAM" id="SSF48592">
    <property type="entry name" value="GroEL equatorial domain-like"/>
    <property type="match status" value="1"/>
</dbReference>
<evidence type="ECO:0000313" key="13">
    <source>
        <dbReference type="Proteomes" id="UP000006727"/>
    </source>
</evidence>
<dbReference type="SUPFAM" id="SSF52029">
    <property type="entry name" value="GroEL apical domain-like"/>
    <property type="match status" value="1"/>
</dbReference>
<evidence type="ECO:0000256" key="6">
    <source>
        <dbReference type="ARBA" id="ARBA00023186"/>
    </source>
</evidence>